<reference evidence="2" key="1">
    <citation type="submission" date="2023-06" db="EMBL/GenBank/DDBJ databases">
        <authorList>
            <person name="Kurt Z."/>
        </authorList>
    </citation>
    <scope>NUCLEOTIDE SEQUENCE</scope>
</reference>
<proteinExistence type="predicted"/>
<dbReference type="AlphaFoldDB" id="A0AA86QW24"/>
<dbReference type="EMBL" id="CAXDID020000061">
    <property type="protein sequence ID" value="CAL6010513.1"/>
    <property type="molecule type" value="Genomic_DNA"/>
</dbReference>
<dbReference type="Proteomes" id="UP001642409">
    <property type="component" value="Unassembled WGS sequence"/>
</dbReference>
<keyword evidence="1" id="KW-0812">Transmembrane</keyword>
<comment type="caution">
    <text evidence="2">The sequence shown here is derived from an EMBL/GenBank/DDBJ whole genome shotgun (WGS) entry which is preliminary data.</text>
</comment>
<feature type="transmembrane region" description="Helical" evidence="1">
    <location>
        <begin position="65"/>
        <end position="83"/>
    </location>
</feature>
<evidence type="ECO:0000313" key="2">
    <source>
        <dbReference type="EMBL" id="CAI9958595.1"/>
    </source>
</evidence>
<evidence type="ECO:0000313" key="3">
    <source>
        <dbReference type="EMBL" id="CAL6010513.1"/>
    </source>
</evidence>
<name>A0AA86QW24_9EUKA</name>
<dbReference type="EMBL" id="CATOUU010000906">
    <property type="protein sequence ID" value="CAI9958595.1"/>
    <property type="molecule type" value="Genomic_DNA"/>
</dbReference>
<keyword evidence="4" id="KW-1185">Reference proteome</keyword>
<feature type="transmembrane region" description="Helical" evidence="1">
    <location>
        <begin position="147"/>
        <end position="166"/>
    </location>
</feature>
<gene>
    <name evidence="3" type="ORF">HINF_LOCUS22124</name>
    <name evidence="2" type="ORF">HINF_LOCUS46240</name>
</gene>
<keyword evidence="1" id="KW-0472">Membrane</keyword>
<evidence type="ECO:0000313" key="4">
    <source>
        <dbReference type="Proteomes" id="UP001642409"/>
    </source>
</evidence>
<organism evidence="2">
    <name type="scientific">Hexamita inflata</name>
    <dbReference type="NCBI Taxonomy" id="28002"/>
    <lineage>
        <taxon>Eukaryota</taxon>
        <taxon>Metamonada</taxon>
        <taxon>Diplomonadida</taxon>
        <taxon>Hexamitidae</taxon>
        <taxon>Hexamitinae</taxon>
        <taxon>Hexamita</taxon>
    </lineage>
</organism>
<accession>A0AA86QW24</accession>
<protein>
    <submittedName>
        <fullName evidence="3">Hypothetical_protein</fullName>
    </submittedName>
</protein>
<sequence>MPQNLEIVVEQMKVKVLLLTVRSSVRLFAIPQKLEIGLLDSNWKVEPLISIEYSGTVANRKAKSLLLEFESFILISVSIIVTFQNTKKNKLKGQELRSNSESILTEKVLQLISLKRTLSVLEQRSRLFRRKGFVGLCADLYYEQIQLFSVFSSFFTFISFSGASRWSGYFEQIFSINYIYCFTKLSQFFIIIIIWIQLSFYIRYHFKSIFALKRLWSNWHHQLRIMILRSVTMQCIKFTGLKIQLQFFIYLIQMRQNDHFVAT</sequence>
<keyword evidence="1" id="KW-1133">Transmembrane helix</keyword>
<evidence type="ECO:0000256" key="1">
    <source>
        <dbReference type="SAM" id="Phobius"/>
    </source>
</evidence>
<reference evidence="3 4" key="2">
    <citation type="submission" date="2024-07" db="EMBL/GenBank/DDBJ databases">
        <authorList>
            <person name="Akdeniz Z."/>
        </authorList>
    </citation>
    <scope>NUCLEOTIDE SEQUENCE [LARGE SCALE GENOMIC DNA]</scope>
</reference>